<dbReference type="Pfam" id="PF08241">
    <property type="entry name" value="Methyltransf_11"/>
    <property type="match status" value="1"/>
</dbReference>
<dbReference type="InterPro" id="IPR029063">
    <property type="entry name" value="SAM-dependent_MTases_sf"/>
</dbReference>
<organism evidence="5 6">
    <name type="scientific">Azospirillum argentinense</name>
    <dbReference type="NCBI Taxonomy" id="2970906"/>
    <lineage>
        <taxon>Bacteria</taxon>
        <taxon>Pseudomonadati</taxon>
        <taxon>Pseudomonadota</taxon>
        <taxon>Alphaproteobacteria</taxon>
        <taxon>Rhodospirillales</taxon>
        <taxon>Azospirillaceae</taxon>
        <taxon>Azospirillum</taxon>
    </lineage>
</organism>
<sequence>MNEAKGSVDVSGGSPERFGYSWNQFNELSQEQEEQFRRWTIHLDPEVDWKGKTFLDAGCGAGRNSHWAMKFGAAGGVGIDLDERSLGAARRNLAGYGSVQILEKSIYDIGFQGAFDIAFSLGVIHHLDDPLQALRQMRQATRPGGKVLIWVYGYENMEFYVNVLDPVRRALFSRLPIGLVSALSHLPASALWAMLRSGLHPSIEYFRLLRGFPYAHLRHIVFDQMLPRTANYWRREEVEALMTQAGLEDIRLEWVNQMSWSAIGTVPRG</sequence>
<dbReference type="GO" id="GO:0008757">
    <property type="term" value="F:S-adenosylmethionine-dependent methyltransferase activity"/>
    <property type="evidence" value="ECO:0007669"/>
    <property type="project" value="InterPro"/>
</dbReference>
<gene>
    <name evidence="5" type="ORF">C1S70_25930</name>
</gene>
<name>A0A2K1FTS4_9PROT</name>
<proteinExistence type="predicted"/>
<evidence type="ECO:0000259" key="4">
    <source>
        <dbReference type="Pfam" id="PF08241"/>
    </source>
</evidence>
<comment type="caution">
    <text evidence="5">The sequence shown here is derived from an EMBL/GenBank/DDBJ whole genome shotgun (WGS) entry which is preliminary data.</text>
</comment>
<evidence type="ECO:0000313" key="6">
    <source>
        <dbReference type="Proteomes" id="UP000236268"/>
    </source>
</evidence>
<evidence type="ECO:0000256" key="2">
    <source>
        <dbReference type="ARBA" id="ARBA00022679"/>
    </source>
</evidence>
<dbReference type="PANTHER" id="PTHR43464:SF19">
    <property type="entry name" value="UBIQUINONE BIOSYNTHESIS O-METHYLTRANSFERASE, MITOCHONDRIAL"/>
    <property type="match status" value="1"/>
</dbReference>
<dbReference type="PANTHER" id="PTHR43464">
    <property type="entry name" value="METHYLTRANSFERASE"/>
    <property type="match status" value="1"/>
</dbReference>
<keyword evidence="5" id="KW-0614">Plasmid</keyword>
<protein>
    <submittedName>
        <fullName evidence="5">Methyltransferase</fullName>
    </submittedName>
</protein>
<dbReference type="SUPFAM" id="SSF53335">
    <property type="entry name" value="S-adenosyl-L-methionine-dependent methyltransferases"/>
    <property type="match status" value="1"/>
</dbReference>
<keyword evidence="1 5" id="KW-0489">Methyltransferase</keyword>
<dbReference type="GO" id="GO:0032259">
    <property type="term" value="P:methylation"/>
    <property type="evidence" value="ECO:0007669"/>
    <property type="project" value="UniProtKB-KW"/>
</dbReference>
<feature type="domain" description="Methyltransferase type 11" evidence="4">
    <location>
        <begin position="55"/>
        <end position="149"/>
    </location>
</feature>
<evidence type="ECO:0000256" key="3">
    <source>
        <dbReference type="ARBA" id="ARBA00022691"/>
    </source>
</evidence>
<dbReference type="AlphaFoldDB" id="A0A2K1FTS4"/>
<evidence type="ECO:0000313" key="5">
    <source>
        <dbReference type="EMBL" id="PNQ95951.1"/>
    </source>
</evidence>
<accession>A0A2K1FTS4</accession>
<dbReference type="InterPro" id="IPR013216">
    <property type="entry name" value="Methyltransf_11"/>
</dbReference>
<dbReference type="RefSeq" id="WP_103041194.1">
    <property type="nucleotide sequence ID" value="NZ_POWG01000038.1"/>
</dbReference>
<evidence type="ECO:0000256" key="1">
    <source>
        <dbReference type="ARBA" id="ARBA00022603"/>
    </source>
</evidence>
<geneLocation type="plasmid" evidence="5">
    <name>p21unnamed</name>
</geneLocation>
<keyword evidence="3" id="KW-0949">S-adenosyl-L-methionine</keyword>
<dbReference type="Proteomes" id="UP000236268">
    <property type="component" value="Unassembled WGS sequence"/>
</dbReference>
<dbReference type="Gene3D" id="3.40.50.150">
    <property type="entry name" value="Vaccinia Virus protein VP39"/>
    <property type="match status" value="1"/>
</dbReference>
<reference evidence="5 6" key="1">
    <citation type="submission" date="2018-01" db="EMBL/GenBank/DDBJ databases">
        <title>Whole genome sequence of Azospirillum brasilense REC3 isolated from strawberry roots.</title>
        <authorList>
            <person name="Fontana C.A."/>
            <person name="Salazar S.M."/>
            <person name="Bassi D."/>
            <person name="Puglisi E."/>
            <person name="Lovaisa N.C."/>
            <person name="Toffoli L.M."/>
            <person name="Pedraza R."/>
            <person name="Cocconcelli P.S."/>
        </authorList>
    </citation>
    <scope>NUCLEOTIDE SEQUENCE [LARGE SCALE GENOMIC DNA]</scope>
    <source>
        <strain evidence="5 6">REC3</strain>
        <plasmid evidence="5">p21unnamed</plasmid>
    </source>
</reference>
<dbReference type="CDD" id="cd02440">
    <property type="entry name" value="AdoMet_MTases"/>
    <property type="match status" value="1"/>
</dbReference>
<dbReference type="EMBL" id="POWG01000038">
    <property type="protein sequence ID" value="PNQ95951.1"/>
    <property type="molecule type" value="Genomic_DNA"/>
</dbReference>
<keyword evidence="2 5" id="KW-0808">Transferase</keyword>